<dbReference type="KEGG" id="amaq:GO499_01270"/>
<organism evidence="2 3">
    <name type="scientific">Algicella marina</name>
    <dbReference type="NCBI Taxonomy" id="2683284"/>
    <lineage>
        <taxon>Bacteria</taxon>
        <taxon>Pseudomonadati</taxon>
        <taxon>Pseudomonadota</taxon>
        <taxon>Alphaproteobacteria</taxon>
        <taxon>Rhodobacterales</taxon>
        <taxon>Paracoccaceae</taxon>
        <taxon>Algicella</taxon>
    </lineage>
</organism>
<dbReference type="Pfam" id="PF20082">
    <property type="entry name" value="DUF6476"/>
    <property type="match status" value="1"/>
</dbReference>
<evidence type="ECO:0000256" key="1">
    <source>
        <dbReference type="SAM" id="Phobius"/>
    </source>
</evidence>
<dbReference type="Proteomes" id="UP000464495">
    <property type="component" value="Chromosome"/>
</dbReference>
<keyword evidence="1" id="KW-1133">Transmembrane helix</keyword>
<dbReference type="InterPro" id="IPR045519">
    <property type="entry name" value="DUF6476"/>
</dbReference>
<reference evidence="2 3" key="1">
    <citation type="submission" date="2019-12" db="EMBL/GenBank/DDBJ databases">
        <title>Complete genome sequence of Algicella marina strain 9Alg 56(T) isolated from the red alga Tichocarpus crinitus.</title>
        <authorList>
            <person name="Kim S.-G."/>
            <person name="Nedashkovskaya O.I."/>
        </authorList>
    </citation>
    <scope>NUCLEOTIDE SEQUENCE [LARGE SCALE GENOMIC DNA]</scope>
    <source>
        <strain evidence="2 3">9Alg 56</strain>
    </source>
</reference>
<keyword evidence="1" id="KW-0812">Transmembrane</keyword>
<dbReference type="AlphaFoldDB" id="A0A6P1SXH3"/>
<keyword evidence="1" id="KW-0472">Membrane</keyword>
<dbReference type="RefSeq" id="WP_284154853.1">
    <property type="nucleotide sequence ID" value="NZ_CP046620.1"/>
</dbReference>
<proteinExistence type="predicted"/>
<evidence type="ECO:0000313" key="3">
    <source>
        <dbReference type="Proteomes" id="UP000464495"/>
    </source>
</evidence>
<keyword evidence="3" id="KW-1185">Reference proteome</keyword>
<protein>
    <submittedName>
        <fullName evidence="2">Uncharacterized protein</fullName>
    </submittedName>
</protein>
<feature type="transmembrane region" description="Helical" evidence="1">
    <location>
        <begin position="20"/>
        <end position="43"/>
    </location>
</feature>
<sequence length="112" mass="12256">MEEHDTAPSGPEPAPLRRLRLLVTVLTLTMIVGMLTITGLLAWRLSTAGQAELQPGPTLPENLPLPSGETLISYTQSPDYTVLITRDADGQERLHLLTKDNGEISETLVLQR</sequence>
<evidence type="ECO:0000313" key="2">
    <source>
        <dbReference type="EMBL" id="QHQ33906.1"/>
    </source>
</evidence>
<dbReference type="EMBL" id="CP046620">
    <property type="protein sequence ID" value="QHQ33906.1"/>
    <property type="molecule type" value="Genomic_DNA"/>
</dbReference>
<gene>
    <name evidence="2" type="ORF">GO499_01270</name>
</gene>
<name>A0A6P1SXH3_9RHOB</name>
<accession>A0A6P1SXH3</accession>